<name>A0A317Q8Z5_9ENTR</name>
<sequence>MNRLLRWIFTLCIAYPVVWVWLGVSVAGRKKLPVNGPAIIVANHNSHLDILTLFTLFPLSTLVNVQPVAAADYFLKNKLISWFALKVIGIIPVHRGAHQANPLQACADALANNKIVIIFPEGTRGEPGKFSSIKSGIWHLSQQCPDVLITPVYLHGLDRSMGKGQKIPVPFFIDIYVDNPLHSDADKNRFKQDLLNRFIALQQLTTRKQHE</sequence>
<accession>A0A317Q8Z5</accession>
<dbReference type="AlphaFoldDB" id="A0A317Q8Z5"/>
<dbReference type="Pfam" id="PF01553">
    <property type="entry name" value="Acyltransferase"/>
    <property type="match status" value="1"/>
</dbReference>
<keyword evidence="7" id="KW-1185">Reference proteome</keyword>
<dbReference type="OrthoDB" id="1113830at2"/>
<keyword evidence="4" id="KW-1133">Transmembrane helix</keyword>
<dbReference type="CDD" id="cd07989">
    <property type="entry name" value="LPLAT_AGPAT-like"/>
    <property type="match status" value="1"/>
</dbReference>
<evidence type="ECO:0000256" key="1">
    <source>
        <dbReference type="ARBA" id="ARBA00005189"/>
    </source>
</evidence>
<dbReference type="PANTHER" id="PTHR10434:SF11">
    <property type="entry name" value="1-ACYL-SN-GLYCEROL-3-PHOSPHATE ACYLTRANSFERASE"/>
    <property type="match status" value="1"/>
</dbReference>
<reference evidence="6 7" key="1">
    <citation type="submission" date="2018-05" db="EMBL/GenBank/DDBJ databases">
        <title>Genomic Encyclopedia of Type Strains, Phase IV (KMG-IV): sequencing the most valuable type-strain genomes for metagenomic binning, comparative biology and taxonomic classification.</title>
        <authorList>
            <person name="Goeker M."/>
        </authorList>
    </citation>
    <scope>NUCLEOTIDE SEQUENCE [LARGE SCALE GENOMIC DNA]</scope>
    <source>
        <strain evidence="6 7">DSM 19579</strain>
    </source>
</reference>
<dbReference type="RefSeq" id="WP_110024674.1">
    <property type="nucleotide sequence ID" value="NZ_QGTS01000001.1"/>
</dbReference>
<protein>
    <submittedName>
        <fullName evidence="6">1-acyl-sn-glycerol-3-phosphate acyltransferase</fullName>
    </submittedName>
</protein>
<evidence type="ECO:0000313" key="7">
    <source>
        <dbReference type="Proteomes" id="UP000246744"/>
    </source>
</evidence>
<feature type="domain" description="Phospholipid/glycerol acyltransferase" evidence="5">
    <location>
        <begin position="38"/>
        <end position="157"/>
    </location>
</feature>
<dbReference type="Proteomes" id="UP000246744">
    <property type="component" value="Unassembled WGS sequence"/>
</dbReference>
<evidence type="ECO:0000313" key="6">
    <source>
        <dbReference type="EMBL" id="PWW12869.1"/>
    </source>
</evidence>
<feature type="transmembrane region" description="Helical" evidence="4">
    <location>
        <begin position="6"/>
        <end position="24"/>
    </location>
</feature>
<evidence type="ECO:0000259" key="5">
    <source>
        <dbReference type="SMART" id="SM00563"/>
    </source>
</evidence>
<keyword evidence="4" id="KW-0472">Membrane</keyword>
<keyword evidence="3 6" id="KW-0012">Acyltransferase</keyword>
<comment type="caution">
    <text evidence="6">The sequence shown here is derived from an EMBL/GenBank/DDBJ whole genome shotgun (WGS) entry which is preliminary data.</text>
</comment>
<dbReference type="GO" id="GO:0006654">
    <property type="term" value="P:phosphatidic acid biosynthetic process"/>
    <property type="evidence" value="ECO:0007669"/>
    <property type="project" value="TreeGrafter"/>
</dbReference>
<dbReference type="SUPFAM" id="SSF69593">
    <property type="entry name" value="Glycerol-3-phosphate (1)-acyltransferase"/>
    <property type="match status" value="1"/>
</dbReference>
<proteinExistence type="predicted"/>
<dbReference type="GO" id="GO:0003841">
    <property type="term" value="F:1-acylglycerol-3-phosphate O-acyltransferase activity"/>
    <property type="evidence" value="ECO:0007669"/>
    <property type="project" value="TreeGrafter"/>
</dbReference>
<organism evidence="6 7">
    <name type="scientific">Mangrovibacter plantisponsor</name>
    <dbReference type="NCBI Taxonomy" id="451513"/>
    <lineage>
        <taxon>Bacteria</taxon>
        <taxon>Pseudomonadati</taxon>
        <taxon>Pseudomonadota</taxon>
        <taxon>Gammaproteobacteria</taxon>
        <taxon>Enterobacterales</taxon>
        <taxon>Enterobacteriaceae</taxon>
        <taxon>Mangrovibacter</taxon>
    </lineage>
</organism>
<evidence type="ECO:0000256" key="4">
    <source>
        <dbReference type="SAM" id="Phobius"/>
    </source>
</evidence>
<dbReference type="EMBL" id="QGTS01000001">
    <property type="protein sequence ID" value="PWW12869.1"/>
    <property type="molecule type" value="Genomic_DNA"/>
</dbReference>
<evidence type="ECO:0000256" key="3">
    <source>
        <dbReference type="ARBA" id="ARBA00023315"/>
    </source>
</evidence>
<keyword evidence="2 6" id="KW-0808">Transferase</keyword>
<dbReference type="PANTHER" id="PTHR10434">
    <property type="entry name" value="1-ACYL-SN-GLYCEROL-3-PHOSPHATE ACYLTRANSFERASE"/>
    <property type="match status" value="1"/>
</dbReference>
<dbReference type="InterPro" id="IPR002123">
    <property type="entry name" value="Plipid/glycerol_acylTrfase"/>
</dbReference>
<gene>
    <name evidence="6" type="ORF">DES37_101446</name>
</gene>
<comment type="pathway">
    <text evidence="1">Lipid metabolism.</text>
</comment>
<keyword evidence="4" id="KW-0812">Transmembrane</keyword>
<dbReference type="SMART" id="SM00563">
    <property type="entry name" value="PlsC"/>
    <property type="match status" value="1"/>
</dbReference>
<evidence type="ECO:0000256" key="2">
    <source>
        <dbReference type="ARBA" id="ARBA00022679"/>
    </source>
</evidence>